<keyword evidence="4" id="KW-1185">Reference proteome</keyword>
<name>A0A9W6JB31_9HYPH</name>
<evidence type="ECO:0000313" key="3">
    <source>
        <dbReference type="EMBL" id="GLK74027.1"/>
    </source>
</evidence>
<evidence type="ECO:0000256" key="2">
    <source>
        <dbReference type="SAM" id="SignalP"/>
    </source>
</evidence>
<dbReference type="Gene3D" id="3.40.190.10">
    <property type="entry name" value="Periplasmic binding protein-like II"/>
    <property type="match status" value="1"/>
</dbReference>
<dbReference type="InterPro" id="IPR042100">
    <property type="entry name" value="Bug_dom1"/>
</dbReference>
<dbReference type="Pfam" id="PF03401">
    <property type="entry name" value="TctC"/>
    <property type="match status" value="1"/>
</dbReference>
<keyword evidence="2" id="KW-0732">Signal</keyword>
<dbReference type="Proteomes" id="UP001143370">
    <property type="component" value="Unassembled WGS sequence"/>
</dbReference>
<comment type="similarity">
    <text evidence="1">Belongs to the UPF0065 (bug) family.</text>
</comment>
<comment type="caution">
    <text evidence="3">The sequence shown here is derived from an EMBL/GenBank/DDBJ whole genome shotgun (WGS) entry which is preliminary data.</text>
</comment>
<proteinExistence type="inferred from homology"/>
<evidence type="ECO:0000256" key="1">
    <source>
        <dbReference type="ARBA" id="ARBA00006987"/>
    </source>
</evidence>
<reference evidence="3" key="2">
    <citation type="submission" date="2023-01" db="EMBL/GenBank/DDBJ databases">
        <authorList>
            <person name="Sun Q."/>
            <person name="Evtushenko L."/>
        </authorList>
    </citation>
    <scope>NUCLEOTIDE SEQUENCE</scope>
    <source>
        <strain evidence="3">VKM B-2484</strain>
    </source>
</reference>
<feature type="chain" id="PRO_5040757267" description="Tripartite tricarboxylate transporter substrate binding protein" evidence="2">
    <location>
        <begin position="24"/>
        <end position="323"/>
    </location>
</feature>
<dbReference type="PANTHER" id="PTHR42928:SF5">
    <property type="entry name" value="BLR1237 PROTEIN"/>
    <property type="match status" value="1"/>
</dbReference>
<feature type="signal peptide" evidence="2">
    <location>
        <begin position="1"/>
        <end position="23"/>
    </location>
</feature>
<evidence type="ECO:0008006" key="5">
    <source>
        <dbReference type="Google" id="ProtNLM"/>
    </source>
</evidence>
<dbReference type="AlphaFoldDB" id="A0A9W6JB31"/>
<organism evidence="3 4">
    <name type="scientific">Ancylobacter dichloromethanicus</name>
    <dbReference type="NCBI Taxonomy" id="518825"/>
    <lineage>
        <taxon>Bacteria</taxon>
        <taxon>Pseudomonadati</taxon>
        <taxon>Pseudomonadota</taxon>
        <taxon>Alphaproteobacteria</taxon>
        <taxon>Hyphomicrobiales</taxon>
        <taxon>Xanthobacteraceae</taxon>
        <taxon>Ancylobacter</taxon>
    </lineage>
</organism>
<dbReference type="PANTHER" id="PTHR42928">
    <property type="entry name" value="TRICARBOXYLATE-BINDING PROTEIN"/>
    <property type="match status" value="1"/>
</dbReference>
<protein>
    <recommendedName>
        <fullName evidence="5">Tripartite tricarboxylate transporter substrate binding protein</fullName>
    </recommendedName>
</protein>
<dbReference type="InterPro" id="IPR005064">
    <property type="entry name" value="BUG"/>
</dbReference>
<accession>A0A9W6JB31</accession>
<dbReference type="RefSeq" id="WP_213368545.1">
    <property type="nucleotide sequence ID" value="NZ_BSFJ01000035.1"/>
</dbReference>
<dbReference type="EMBL" id="BSFJ01000035">
    <property type="protein sequence ID" value="GLK74027.1"/>
    <property type="molecule type" value="Genomic_DNA"/>
</dbReference>
<dbReference type="Gene3D" id="3.40.190.150">
    <property type="entry name" value="Bordetella uptake gene, domain 1"/>
    <property type="match status" value="1"/>
</dbReference>
<dbReference type="PIRSF" id="PIRSF017082">
    <property type="entry name" value="YflP"/>
    <property type="match status" value="1"/>
</dbReference>
<sequence length="323" mass="34763">MMKLAAGLFAAAVSLGMLPSAQAETAYPTKPIELVCSTSPGSTAAQWCQLMAQVLAKPDILGKPVNVNYKGGGSGNEAAVYVQQRPADGYTLLHANASWSGYMNLPTFTAKPDDFEFLVKVEKFVYALATQSDSPFKTFQDVVTAAKLKPGTIAVAGNKIGSIHHKHVISAFKAAGAEVVHIPYEGSGDAIRDLLGHHVPVALGSIGQIQPHVQSGKLRALVILSEDRSPAFPDVPTITELGYVYPISHQWQGIFVKKGTPPEVKAKLREAFAKVVNGPEYAEYLKNSPHVEKAFEADEAKLKKSFDAELKDYRAFMQANGIL</sequence>
<dbReference type="CDD" id="cd07012">
    <property type="entry name" value="PBP2_Bug_TTT"/>
    <property type="match status" value="1"/>
</dbReference>
<gene>
    <name evidence="3" type="ORF">GCM10017643_41450</name>
</gene>
<evidence type="ECO:0000313" key="4">
    <source>
        <dbReference type="Proteomes" id="UP001143370"/>
    </source>
</evidence>
<reference evidence="3" key="1">
    <citation type="journal article" date="2014" name="Int. J. Syst. Evol. Microbiol.">
        <title>Complete genome sequence of Corynebacterium casei LMG S-19264T (=DSM 44701T), isolated from a smear-ripened cheese.</title>
        <authorList>
            <consortium name="US DOE Joint Genome Institute (JGI-PGF)"/>
            <person name="Walter F."/>
            <person name="Albersmeier A."/>
            <person name="Kalinowski J."/>
            <person name="Ruckert C."/>
        </authorList>
    </citation>
    <scope>NUCLEOTIDE SEQUENCE</scope>
    <source>
        <strain evidence="3">VKM B-2484</strain>
    </source>
</reference>
<dbReference type="SUPFAM" id="SSF53850">
    <property type="entry name" value="Periplasmic binding protein-like II"/>
    <property type="match status" value="1"/>
</dbReference>